<protein>
    <submittedName>
        <fullName evidence="2">Uncharacterized protein</fullName>
    </submittedName>
</protein>
<keyword evidence="3" id="KW-1185">Reference proteome</keyword>
<evidence type="ECO:0000313" key="3">
    <source>
        <dbReference type="Proteomes" id="UP000279236"/>
    </source>
</evidence>
<name>A0A427XS52_9TREE</name>
<sequence>MGQKMSYNDVQNSHKPKGYNRPPRMPWYPAEYDHPSSIGYSGYSNMGYRDREHAVQTYIIQHPDYTGGVPHTCSGDKYGRNRGSFRQPARQRQPAQQFIKKPPIAVSPPAEVLDRTYPMVTASQSRRPLDQFNYAGKCLWTGLQGPNFVIPHPCPAGGVYRHIVNGKEGNFHEKDFYCRVTEVETRGPKRRFFECIHCHQEWNGFEKA</sequence>
<feature type="compositionally biased region" description="Polar residues" evidence="1">
    <location>
        <begin position="1"/>
        <end position="13"/>
    </location>
</feature>
<proteinExistence type="predicted"/>
<comment type="caution">
    <text evidence="2">The sequence shown here is derived from an EMBL/GenBank/DDBJ whole genome shotgun (WGS) entry which is preliminary data.</text>
</comment>
<accession>A0A427XS52</accession>
<dbReference type="RefSeq" id="XP_028476134.1">
    <property type="nucleotide sequence ID" value="XM_028623201.1"/>
</dbReference>
<dbReference type="Proteomes" id="UP000279236">
    <property type="component" value="Unassembled WGS sequence"/>
</dbReference>
<gene>
    <name evidence="2" type="ORF">EHS24_007862</name>
</gene>
<evidence type="ECO:0000313" key="2">
    <source>
        <dbReference type="EMBL" id="RSH81679.1"/>
    </source>
</evidence>
<reference evidence="2 3" key="1">
    <citation type="submission" date="2018-11" db="EMBL/GenBank/DDBJ databases">
        <title>Genome sequence of Apiotrichum porosum DSM 27194.</title>
        <authorList>
            <person name="Aliyu H."/>
            <person name="Gorte O."/>
            <person name="Ochsenreither K."/>
        </authorList>
    </citation>
    <scope>NUCLEOTIDE SEQUENCE [LARGE SCALE GENOMIC DNA]</scope>
    <source>
        <strain evidence="2 3">DSM 27194</strain>
    </source>
</reference>
<evidence type="ECO:0000256" key="1">
    <source>
        <dbReference type="SAM" id="MobiDB-lite"/>
    </source>
</evidence>
<organism evidence="2 3">
    <name type="scientific">Apiotrichum porosum</name>
    <dbReference type="NCBI Taxonomy" id="105984"/>
    <lineage>
        <taxon>Eukaryota</taxon>
        <taxon>Fungi</taxon>
        <taxon>Dikarya</taxon>
        <taxon>Basidiomycota</taxon>
        <taxon>Agaricomycotina</taxon>
        <taxon>Tremellomycetes</taxon>
        <taxon>Trichosporonales</taxon>
        <taxon>Trichosporonaceae</taxon>
        <taxon>Apiotrichum</taxon>
    </lineage>
</organism>
<dbReference type="EMBL" id="RSCE01000006">
    <property type="protein sequence ID" value="RSH81679.1"/>
    <property type="molecule type" value="Genomic_DNA"/>
</dbReference>
<dbReference type="GeneID" id="39592405"/>
<dbReference type="AlphaFoldDB" id="A0A427XS52"/>
<feature type="region of interest" description="Disordered" evidence="1">
    <location>
        <begin position="1"/>
        <end position="24"/>
    </location>
</feature>